<protein>
    <recommendedName>
        <fullName evidence="1">PIN domain-containing protein</fullName>
    </recommendedName>
</protein>
<dbReference type="EMBL" id="RQJO01000008">
    <property type="protein sequence ID" value="RRB04377.1"/>
    <property type="molecule type" value="Genomic_DNA"/>
</dbReference>
<accession>A0A3P1BTJ4</accession>
<comment type="caution">
    <text evidence="2">The sequence shown here is derived from an EMBL/GenBank/DDBJ whole genome shotgun (WGS) entry which is preliminary data.</text>
</comment>
<dbReference type="AlphaFoldDB" id="A0A3P1BTJ4"/>
<proteinExistence type="predicted"/>
<dbReference type="OrthoDB" id="799916at2"/>
<dbReference type="Proteomes" id="UP000271925">
    <property type="component" value="Unassembled WGS sequence"/>
</dbReference>
<name>A0A3P1BTJ4_9BACT</name>
<dbReference type="Pfam" id="PF10130">
    <property type="entry name" value="PIN_2"/>
    <property type="match status" value="1"/>
</dbReference>
<dbReference type="CDD" id="cd09871">
    <property type="entry name" value="PIN_MtVapC28-VapC30-like"/>
    <property type="match status" value="1"/>
</dbReference>
<dbReference type="RefSeq" id="WP_124875039.1">
    <property type="nucleotide sequence ID" value="NZ_RQJO01000008.1"/>
</dbReference>
<feature type="domain" description="PIN" evidence="1">
    <location>
        <begin position="5"/>
        <end position="134"/>
    </location>
</feature>
<organism evidence="2 3">
    <name type="scientific">Larkinella rosea</name>
    <dbReference type="NCBI Taxonomy" id="2025312"/>
    <lineage>
        <taxon>Bacteria</taxon>
        <taxon>Pseudomonadati</taxon>
        <taxon>Bacteroidota</taxon>
        <taxon>Cytophagia</taxon>
        <taxon>Cytophagales</taxon>
        <taxon>Spirosomataceae</taxon>
        <taxon>Larkinella</taxon>
    </lineage>
</organism>
<dbReference type="InterPro" id="IPR002716">
    <property type="entry name" value="PIN_dom"/>
</dbReference>
<sequence>MRKIIVDTNIIFSCLLNTQGTIGDLIFNSHDLFEFYSSDYMRFEIRKHWTKIKKISKLTDLQLDTSYDKLLAKLTFINEELIPKDIWKNAENLVADIDEDDIDFVALTKYLKGSLWTGDKILYSGLKAKRFRTVYDTTELVKLRNKLAEK</sequence>
<keyword evidence="3" id="KW-1185">Reference proteome</keyword>
<dbReference type="SUPFAM" id="SSF88723">
    <property type="entry name" value="PIN domain-like"/>
    <property type="match status" value="1"/>
</dbReference>
<evidence type="ECO:0000259" key="1">
    <source>
        <dbReference type="Pfam" id="PF10130"/>
    </source>
</evidence>
<dbReference type="InterPro" id="IPR029060">
    <property type="entry name" value="PIN-like_dom_sf"/>
</dbReference>
<reference evidence="2 3" key="1">
    <citation type="submission" date="2018-11" db="EMBL/GenBank/DDBJ databases">
        <authorList>
            <person name="Zhou Z."/>
            <person name="Wang G."/>
        </authorList>
    </citation>
    <scope>NUCLEOTIDE SEQUENCE [LARGE SCALE GENOMIC DNA]</scope>
    <source>
        <strain evidence="2 3">KCTC52004</strain>
    </source>
</reference>
<evidence type="ECO:0000313" key="2">
    <source>
        <dbReference type="EMBL" id="RRB04377.1"/>
    </source>
</evidence>
<gene>
    <name evidence="2" type="ORF">EHT25_12800</name>
</gene>
<evidence type="ECO:0000313" key="3">
    <source>
        <dbReference type="Proteomes" id="UP000271925"/>
    </source>
</evidence>